<feature type="compositionally biased region" description="Basic and acidic residues" evidence="1">
    <location>
        <begin position="69"/>
        <end position="85"/>
    </location>
</feature>
<evidence type="ECO:0000256" key="1">
    <source>
        <dbReference type="SAM" id="MobiDB-lite"/>
    </source>
</evidence>
<organism evidence="2">
    <name type="scientific">Candidatus Kentrum sp. MB</name>
    <dbReference type="NCBI Taxonomy" id="2138164"/>
    <lineage>
        <taxon>Bacteria</taxon>
        <taxon>Pseudomonadati</taxon>
        <taxon>Pseudomonadota</taxon>
        <taxon>Gammaproteobacteria</taxon>
        <taxon>Candidatus Kentrum</taxon>
    </lineage>
</organism>
<dbReference type="EMBL" id="CAADGH010000009">
    <property type="protein sequence ID" value="VFK74755.1"/>
    <property type="molecule type" value="Genomic_DNA"/>
</dbReference>
<dbReference type="EMBL" id="CAADFQ010000009">
    <property type="protein sequence ID" value="VFK29338.1"/>
    <property type="molecule type" value="Genomic_DNA"/>
</dbReference>
<evidence type="ECO:0000313" key="4">
    <source>
        <dbReference type="EMBL" id="VFK74755.1"/>
    </source>
</evidence>
<proteinExistence type="predicted"/>
<dbReference type="EMBL" id="CAADFO010000032">
    <property type="protein sequence ID" value="VFK28035.1"/>
    <property type="molecule type" value="Genomic_DNA"/>
</dbReference>
<dbReference type="AlphaFoldDB" id="A0A450XFG7"/>
<name>A0A450XFG7_9GAMM</name>
<evidence type="ECO:0000313" key="2">
    <source>
        <dbReference type="EMBL" id="VFK28035.1"/>
    </source>
</evidence>
<feature type="region of interest" description="Disordered" evidence="1">
    <location>
        <begin position="63"/>
        <end position="100"/>
    </location>
</feature>
<reference evidence="2" key="1">
    <citation type="submission" date="2019-02" db="EMBL/GenBank/DDBJ databases">
        <authorList>
            <person name="Gruber-Vodicka R. H."/>
            <person name="Seah K. B. B."/>
        </authorList>
    </citation>
    <scope>NUCLEOTIDE SEQUENCE</scope>
    <source>
        <strain evidence="2">BECK_BZ197</strain>
        <strain evidence="4">BECK_BZ198</strain>
        <strain evidence="3">BECK_BZ199</strain>
    </source>
</reference>
<feature type="region of interest" description="Disordered" evidence="1">
    <location>
        <begin position="1"/>
        <end position="23"/>
    </location>
</feature>
<sequence>MGRKQKQRGPRRKRMTRPGRLTSATATQWVGKYTGKDIVREYCKWFAVDPICAVIELRRAWGAHPRRAGRADPKISGTKEQERGGSEAPESRGPGRLSGLGRNIRLHCRVYACRLSVWRDLGGDRAGTAMALVTFPENPRQNDQKFEKLKK</sequence>
<protein>
    <submittedName>
        <fullName evidence="2">Uncharacterized protein</fullName>
    </submittedName>
</protein>
<feature type="compositionally biased region" description="Basic residues" evidence="1">
    <location>
        <begin position="1"/>
        <end position="17"/>
    </location>
</feature>
<feature type="compositionally biased region" description="Low complexity" evidence="1">
    <location>
        <begin position="91"/>
        <end position="100"/>
    </location>
</feature>
<evidence type="ECO:0000313" key="3">
    <source>
        <dbReference type="EMBL" id="VFK29338.1"/>
    </source>
</evidence>
<accession>A0A450XFG7</accession>
<gene>
    <name evidence="2" type="ORF">BECKMB1821G_GA0114241_103216</name>
    <name evidence="4" type="ORF">BECKMB1821H_GA0114242_100940</name>
    <name evidence="3" type="ORF">BECKMB1821I_GA0114274_100940</name>
</gene>